<dbReference type="EMBL" id="JAVREL010000014">
    <property type="protein sequence ID" value="MDT0345466.1"/>
    <property type="molecule type" value="Genomic_DNA"/>
</dbReference>
<protein>
    <submittedName>
        <fullName evidence="2">Uncharacterized protein</fullName>
    </submittedName>
</protein>
<accession>A0ABU2MVF2</accession>
<comment type="caution">
    <text evidence="2">The sequence shown here is derived from an EMBL/GenBank/DDBJ whole genome shotgun (WGS) entry which is preliminary data.</text>
</comment>
<keyword evidence="3" id="KW-1185">Reference proteome</keyword>
<feature type="transmembrane region" description="Helical" evidence="1">
    <location>
        <begin position="138"/>
        <end position="158"/>
    </location>
</feature>
<feature type="transmembrane region" description="Helical" evidence="1">
    <location>
        <begin position="40"/>
        <end position="58"/>
    </location>
</feature>
<sequence length="165" mass="17575">METDGAAIPPTPQQALAALADAERVRDSTAALSATPWPRWFVTALTLYIAAIPPVYGGTLASSQWLLPNLAWGAVMLVMTVAYLALFGVAAANWRKETGVALRLDVLPKRATVPMAIGLPAVLLGSVLVFRVTEQPLWLFAASAVGATVSIAFHRAFVRLHRKAS</sequence>
<proteinExistence type="predicted"/>
<gene>
    <name evidence="2" type="ORF">RM590_23100</name>
</gene>
<organism evidence="2 3">
    <name type="scientific">Streptomyces litchfieldiae</name>
    <dbReference type="NCBI Taxonomy" id="3075543"/>
    <lineage>
        <taxon>Bacteria</taxon>
        <taxon>Bacillati</taxon>
        <taxon>Actinomycetota</taxon>
        <taxon>Actinomycetes</taxon>
        <taxon>Kitasatosporales</taxon>
        <taxon>Streptomycetaceae</taxon>
        <taxon>Streptomyces</taxon>
    </lineage>
</organism>
<evidence type="ECO:0000256" key="1">
    <source>
        <dbReference type="SAM" id="Phobius"/>
    </source>
</evidence>
<keyword evidence="1" id="KW-1133">Transmembrane helix</keyword>
<feature type="transmembrane region" description="Helical" evidence="1">
    <location>
        <begin position="113"/>
        <end position="132"/>
    </location>
</feature>
<dbReference type="RefSeq" id="WP_311706598.1">
    <property type="nucleotide sequence ID" value="NZ_JAVREL010000014.1"/>
</dbReference>
<evidence type="ECO:0000313" key="3">
    <source>
        <dbReference type="Proteomes" id="UP001183246"/>
    </source>
</evidence>
<name>A0ABU2MVF2_9ACTN</name>
<reference evidence="3" key="1">
    <citation type="submission" date="2023-07" db="EMBL/GenBank/DDBJ databases">
        <title>30 novel species of actinomycetes from the DSMZ collection.</title>
        <authorList>
            <person name="Nouioui I."/>
        </authorList>
    </citation>
    <scope>NUCLEOTIDE SEQUENCE [LARGE SCALE GENOMIC DNA]</scope>
    <source>
        <strain evidence="3">DSM 44938</strain>
    </source>
</reference>
<dbReference type="Proteomes" id="UP001183246">
    <property type="component" value="Unassembled WGS sequence"/>
</dbReference>
<keyword evidence="1" id="KW-0472">Membrane</keyword>
<evidence type="ECO:0000313" key="2">
    <source>
        <dbReference type="EMBL" id="MDT0345466.1"/>
    </source>
</evidence>
<feature type="transmembrane region" description="Helical" evidence="1">
    <location>
        <begin position="70"/>
        <end position="92"/>
    </location>
</feature>
<keyword evidence="1" id="KW-0812">Transmembrane</keyword>